<comment type="caution">
    <text evidence="4">The sequence shown here is derived from an EMBL/GenBank/DDBJ whole genome shotgun (WGS) entry which is preliminary data.</text>
</comment>
<dbReference type="InterPro" id="IPR006703">
    <property type="entry name" value="G_AIG1"/>
</dbReference>
<accession>A0A9P5VLQ7</accession>
<evidence type="ECO:0000256" key="2">
    <source>
        <dbReference type="SAM" id="Phobius"/>
    </source>
</evidence>
<feature type="domain" description="AIG1-type G" evidence="3">
    <location>
        <begin position="10"/>
        <end position="138"/>
    </location>
</feature>
<organism evidence="4 5">
    <name type="scientific">Podila minutissima</name>
    <dbReference type="NCBI Taxonomy" id="64525"/>
    <lineage>
        <taxon>Eukaryota</taxon>
        <taxon>Fungi</taxon>
        <taxon>Fungi incertae sedis</taxon>
        <taxon>Mucoromycota</taxon>
        <taxon>Mortierellomycotina</taxon>
        <taxon>Mortierellomycetes</taxon>
        <taxon>Mortierellales</taxon>
        <taxon>Mortierellaceae</taxon>
        <taxon>Podila</taxon>
    </lineage>
</organism>
<keyword evidence="2" id="KW-1133">Transmembrane helix</keyword>
<evidence type="ECO:0000313" key="4">
    <source>
        <dbReference type="EMBL" id="KAF9331130.1"/>
    </source>
</evidence>
<dbReference type="SUPFAM" id="SSF52540">
    <property type="entry name" value="P-loop containing nucleoside triphosphate hydrolases"/>
    <property type="match status" value="1"/>
</dbReference>
<dbReference type="Proteomes" id="UP000696485">
    <property type="component" value="Unassembled WGS sequence"/>
</dbReference>
<protein>
    <recommendedName>
        <fullName evidence="3">AIG1-type G domain-containing protein</fullName>
    </recommendedName>
</protein>
<feature type="transmembrane region" description="Helical" evidence="2">
    <location>
        <begin position="226"/>
        <end position="248"/>
    </location>
</feature>
<keyword evidence="2" id="KW-0812">Transmembrane</keyword>
<dbReference type="AlphaFoldDB" id="A0A9P5VLQ7"/>
<sequence length="251" mass="27784">MSSPSAPRQKMIVVGKTGSGKSTLCNMLVQGDLYTNNVRKVSDSAAGVSYDVEVVKGRHWTACDTVGLGELYSQGPGMVGPAMQLLVRVLKEGEHGFHYIAFVVQKGRLSTQENAELFKLFKATFDGAERNFVLVITHCHSESWITKNRHTIKEVYGDIPVVHCDFPFNSDTVSQGQHGRTNSLNDLERQLKAIPRWPVVPTLSMAMPPNPTPEQTQAREEATKKFSISLGTFLQVGWSIIHAVLFFLPLI</sequence>
<keyword evidence="5" id="KW-1185">Reference proteome</keyword>
<proteinExistence type="predicted"/>
<dbReference type="Gene3D" id="3.40.50.300">
    <property type="entry name" value="P-loop containing nucleotide triphosphate hydrolases"/>
    <property type="match status" value="1"/>
</dbReference>
<evidence type="ECO:0000256" key="1">
    <source>
        <dbReference type="ARBA" id="ARBA00022741"/>
    </source>
</evidence>
<dbReference type="InterPro" id="IPR027417">
    <property type="entry name" value="P-loop_NTPase"/>
</dbReference>
<evidence type="ECO:0000313" key="5">
    <source>
        <dbReference type="Proteomes" id="UP000696485"/>
    </source>
</evidence>
<dbReference type="Pfam" id="PF04548">
    <property type="entry name" value="AIG1"/>
    <property type="match status" value="1"/>
</dbReference>
<dbReference type="EMBL" id="JAAAUY010000346">
    <property type="protein sequence ID" value="KAF9331130.1"/>
    <property type="molecule type" value="Genomic_DNA"/>
</dbReference>
<dbReference type="GO" id="GO:0005525">
    <property type="term" value="F:GTP binding"/>
    <property type="evidence" value="ECO:0007669"/>
    <property type="project" value="InterPro"/>
</dbReference>
<keyword evidence="1" id="KW-0547">Nucleotide-binding</keyword>
<reference evidence="4" key="1">
    <citation type="journal article" date="2020" name="Fungal Divers.">
        <title>Resolving the Mortierellaceae phylogeny through synthesis of multi-gene phylogenetics and phylogenomics.</title>
        <authorList>
            <person name="Vandepol N."/>
            <person name="Liber J."/>
            <person name="Desiro A."/>
            <person name="Na H."/>
            <person name="Kennedy M."/>
            <person name="Barry K."/>
            <person name="Grigoriev I.V."/>
            <person name="Miller A.N."/>
            <person name="O'Donnell K."/>
            <person name="Stajich J.E."/>
            <person name="Bonito G."/>
        </authorList>
    </citation>
    <scope>NUCLEOTIDE SEQUENCE</scope>
    <source>
        <strain evidence="4">NVP1</strain>
    </source>
</reference>
<name>A0A9P5VLQ7_9FUNG</name>
<keyword evidence="2" id="KW-0472">Membrane</keyword>
<evidence type="ECO:0000259" key="3">
    <source>
        <dbReference type="Pfam" id="PF04548"/>
    </source>
</evidence>
<gene>
    <name evidence="4" type="ORF">BG006_005989</name>
</gene>